<dbReference type="InterPro" id="IPR011032">
    <property type="entry name" value="GroES-like_sf"/>
</dbReference>
<dbReference type="PANTHER" id="PTHR11695:SF294">
    <property type="entry name" value="RETICULON-4-INTERACTING PROTEIN 1, MITOCHONDRIAL"/>
    <property type="match status" value="1"/>
</dbReference>
<dbReference type="Proteomes" id="UP000000844">
    <property type="component" value="Chromosome"/>
</dbReference>
<evidence type="ECO:0000313" key="2">
    <source>
        <dbReference type="EMBL" id="ADD41440.1"/>
    </source>
</evidence>
<name>D3PXH7_STANL</name>
<dbReference type="InterPro" id="IPR020843">
    <property type="entry name" value="ER"/>
</dbReference>
<dbReference type="EMBL" id="CP001778">
    <property type="protein sequence ID" value="ADD41440.1"/>
    <property type="molecule type" value="Genomic_DNA"/>
</dbReference>
<dbReference type="eggNOG" id="COG0604">
    <property type="taxonomic scope" value="Bacteria"/>
</dbReference>
<protein>
    <submittedName>
        <fullName evidence="2">Alcohol dehydrogenase GroES domain protein</fullName>
    </submittedName>
</protein>
<evidence type="ECO:0000259" key="1">
    <source>
        <dbReference type="SMART" id="SM00829"/>
    </source>
</evidence>
<dbReference type="Pfam" id="PF13602">
    <property type="entry name" value="ADH_zinc_N_2"/>
    <property type="match status" value="1"/>
</dbReference>
<evidence type="ECO:0000313" key="3">
    <source>
        <dbReference type="Proteomes" id="UP000000844"/>
    </source>
</evidence>
<sequence>MTDMRVVTQDELGGPEVLRLATAPVPEPGPTEILVRVEAAGLNPVDTKIRRGGGFMGEPPFTLGWDVSGVVEAIGPGVRRFDVGDEVLGMPGFPRKGRDGAYAEYVIGGSRQFAHKPEALTHVEAAGLSLAGLTAWQALVDLGGIRKGHTVLIHAAAGGVGHLAVQIAAAHGAHVIGTASAPKHDFVTSLGAAEVIDYTAVDFTEVVSDMDIILDTVGGEYGPRSLDVLKPGGVFVPLPSPHDPKLTALAAERGVDARQLLVEPDRADLEALTALVVAGKLRVHVARSFPLADVVEAHRELETGRTKGKLVLTV</sequence>
<dbReference type="OrthoDB" id="3175656at2"/>
<dbReference type="SUPFAM" id="SSF51735">
    <property type="entry name" value="NAD(P)-binding Rossmann-fold domains"/>
    <property type="match status" value="1"/>
</dbReference>
<feature type="domain" description="Enoyl reductase (ER)" evidence="1">
    <location>
        <begin position="13"/>
        <end position="312"/>
    </location>
</feature>
<dbReference type="RefSeq" id="WP_013017011.1">
    <property type="nucleotide sequence ID" value="NC_013947.1"/>
</dbReference>
<reference evidence="2 3" key="1">
    <citation type="journal article" date="2009" name="Stand. Genomic Sci.">
        <title>Complete genome sequence of Stackebrandtia nassauensis type strain (LLR-40K-21).</title>
        <authorList>
            <person name="Munk C."/>
            <person name="Lapidus A."/>
            <person name="Copeland A."/>
            <person name="Jando M."/>
            <person name="Mayilraj S."/>
            <person name="Glavina Del Rio T."/>
            <person name="Nolan M."/>
            <person name="Chen F."/>
            <person name="Lucas S."/>
            <person name="Tice H."/>
            <person name="Cheng J.F."/>
            <person name="Han C."/>
            <person name="Detter J.C."/>
            <person name="Bruce D."/>
            <person name="Goodwin L."/>
            <person name="Chain P."/>
            <person name="Pitluck S."/>
            <person name="Goker M."/>
            <person name="Ovchinikova G."/>
            <person name="Pati A."/>
            <person name="Ivanova N."/>
            <person name="Mavromatis K."/>
            <person name="Chen A."/>
            <person name="Palaniappan K."/>
            <person name="Land M."/>
            <person name="Hauser L."/>
            <person name="Chang Y.J."/>
            <person name="Jeffries C.D."/>
            <person name="Bristow J."/>
            <person name="Eisen J.A."/>
            <person name="Markowitz V."/>
            <person name="Hugenholtz P."/>
            <person name="Kyrpides N.C."/>
            <person name="Klenk H.P."/>
        </authorList>
    </citation>
    <scope>NUCLEOTIDE SEQUENCE [LARGE SCALE GENOMIC DNA]</scope>
    <source>
        <strain evidence="3">DSM 44728 / CIP 108903 / NRRL B-16338 / NBRC 102104 / LLR-40K-21</strain>
    </source>
</reference>
<accession>D3PXH7</accession>
<dbReference type="KEGG" id="sna:Snas_1742"/>
<dbReference type="Gene3D" id="3.40.50.720">
    <property type="entry name" value="NAD(P)-binding Rossmann-like Domain"/>
    <property type="match status" value="1"/>
</dbReference>
<dbReference type="PANTHER" id="PTHR11695">
    <property type="entry name" value="ALCOHOL DEHYDROGENASE RELATED"/>
    <property type="match status" value="1"/>
</dbReference>
<dbReference type="SUPFAM" id="SSF50129">
    <property type="entry name" value="GroES-like"/>
    <property type="match status" value="1"/>
</dbReference>
<dbReference type="GO" id="GO:0016491">
    <property type="term" value="F:oxidoreductase activity"/>
    <property type="evidence" value="ECO:0007669"/>
    <property type="project" value="InterPro"/>
</dbReference>
<dbReference type="AlphaFoldDB" id="D3PXH7"/>
<dbReference type="Gene3D" id="3.90.180.10">
    <property type="entry name" value="Medium-chain alcohol dehydrogenases, catalytic domain"/>
    <property type="match status" value="1"/>
</dbReference>
<dbReference type="InterPro" id="IPR050700">
    <property type="entry name" value="YIM1/Zinc_Alcohol_DH_Fams"/>
</dbReference>
<keyword evidence="3" id="KW-1185">Reference proteome</keyword>
<dbReference type="InterPro" id="IPR013154">
    <property type="entry name" value="ADH-like_N"/>
</dbReference>
<dbReference type="SMART" id="SM00829">
    <property type="entry name" value="PKS_ER"/>
    <property type="match status" value="1"/>
</dbReference>
<gene>
    <name evidence="2" type="ordered locus">Snas_1742</name>
</gene>
<dbReference type="CDD" id="cd05289">
    <property type="entry name" value="MDR_like_2"/>
    <property type="match status" value="1"/>
</dbReference>
<organism evidence="2 3">
    <name type="scientific">Stackebrandtia nassauensis (strain DSM 44728 / CIP 108903 / NRRL B-16338 / NBRC 102104 / LLR-40K-21)</name>
    <dbReference type="NCBI Taxonomy" id="446470"/>
    <lineage>
        <taxon>Bacteria</taxon>
        <taxon>Bacillati</taxon>
        <taxon>Actinomycetota</taxon>
        <taxon>Actinomycetes</taxon>
        <taxon>Glycomycetales</taxon>
        <taxon>Glycomycetaceae</taxon>
        <taxon>Stackebrandtia</taxon>
    </lineage>
</organism>
<dbReference type="InterPro" id="IPR036291">
    <property type="entry name" value="NAD(P)-bd_dom_sf"/>
</dbReference>
<dbReference type="STRING" id="446470.Snas_1742"/>
<proteinExistence type="predicted"/>
<dbReference type="Pfam" id="PF08240">
    <property type="entry name" value="ADH_N"/>
    <property type="match status" value="1"/>
</dbReference>
<dbReference type="HOGENOM" id="CLU_026673_3_3_11"/>